<evidence type="ECO:0000256" key="1">
    <source>
        <dbReference type="SAM" id="MobiDB-lite"/>
    </source>
</evidence>
<proteinExistence type="predicted"/>
<accession>A0ABN9CYN6</accession>
<organism evidence="2 3">
    <name type="scientific">Staurois parvus</name>
    <dbReference type="NCBI Taxonomy" id="386267"/>
    <lineage>
        <taxon>Eukaryota</taxon>
        <taxon>Metazoa</taxon>
        <taxon>Chordata</taxon>
        <taxon>Craniata</taxon>
        <taxon>Vertebrata</taxon>
        <taxon>Euteleostomi</taxon>
        <taxon>Amphibia</taxon>
        <taxon>Batrachia</taxon>
        <taxon>Anura</taxon>
        <taxon>Neobatrachia</taxon>
        <taxon>Ranoidea</taxon>
        <taxon>Ranidae</taxon>
        <taxon>Staurois</taxon>
    </lineage>
</organism>
<keyword evidence="3" id="KW-1185">Reference proteome</keyword>
<dbReference type="EMBL" id="CATNWA010013514">
    <property type="protein sequence ID" value="CAI9565328.1"/>
    <property type="molecule type" value="Genomic_DNA"/>
</dbReference>
<protein>
    <submittedName>
        <fullName evidence="2">Uncharacterized protein</fullName>
    </submittedName>
</protein>
<evidence type="ECO:0000313" key="3">
    <source>
        <dbReference type="Proteomes" id="UP001162483"/>
    </source>
</evidence>
<reference evidence="2" key="1">
    <citation type="submission" date="2023-05" db="EMBL/GenBank/DDBJ databases">
        <authorList>
            <person name="Stuckert A."/>
        </authorList>
    </citation>
    <scope>NUCLEOTIDE SEQUENCE</scope>
</reference>
<comment type="caution">
    <text evidence="2">The sequence shown here is derived from an EMBL/GenBank/DDBJ whole genome shotgun (WGS) entry which is preliminary data.</text>
</comment>
<gene>
    <name evidence="2" type="ORF">SPARVUS_LOCUS6056200</name>
</gene>
<dbReference type="Proteomes" id="UP001162483">
    <property type="component" value="Unassembled WGS sequence"/>
</dbReference>
<evidence type="ECO:0000313" key="2">
    <source>
        <dbReference type="EMBL" id="CAI9565328.1"/>
    </source>
</evidence>
<name>A0ABN9CYN6_9NEOB</name>
<feature type="region of interest" description="Disordered" evidence="1">
    <location>
        <begin position="1"/>
        <end position="32"/>
    </location>
</feature>
<sequence>MDTNTEISAEKKKSTDTVTNGTGQEGVNMRGQSKGSVLLGGAVSVFFTVSTMHLDGCAVQCDRADKQSSSP</sequence>